<dbReference type="EMBL" id="FNVU01000009">
    <property type="protein sequence ID" value="SEG72866.1"/>
    <property type="molecule type" value="Genomic_DNA"/>
</dbReference>
<keyword evidence="4" id="KW-1185">Reference proteome</keyword>
<feature type="region of interest" description="Disordered" evidence="1">
    <location>
        <begin position="1"/>
        <end position="25"/>
    </location>
</feature>
<evidence type="ECO:0000259" key="2">
    <source>
        <dbReference type="Pfam" id="PF12680"/>
    </source>
</evidence>
<feature type="domain" description="SnoaL-like" evidence="2">
    <location>
        <begin position="30"/>
        <end position="139"/>
    </location>
</feature>
<dbReference type="AlphaFoldDB" id="A0A1H6CKB8"/>
<dbReference type="RefSeq" id="WP_103887534.1">
    <property type="nucleotide sequence ID" value="NZ_FNVU01000009.1"/>
</dbReference>
<protein>
    <recommendedName>
        <fullName evidence="2">SnoaL-like domain-containing protein</fullName>
    </recommendedName>
</protein>
<dbReference type="PANTHER" id="PTHR41252">
    <property type="entry name" value="BLR2505 PROTEIN"/>
    <property type="match status" value="1"/>
</dbReference>
<dbReference type="InterPro" id="IPR032710">
    <property type="entry name" value="NTF2-like_dom_sf"/>
</dbReference>
<dbReference type="InterPro" id="IPR037401">
    <property type="entry name" value="SnoaL-like"/>
</dbReference>
<evidence type="ECO:0000313" key="4">
    <source>
        <dbReference type="Proteomes" id="UP000236754"/>
    </source>
</evidence>
<accession>A0A1H6CKB8</accession>
<sequence length="155" mass="17261">MTGNDPLTTERLIPEPGTSETRTAGPKDVVRRYFAALASGDQDAVRDSWAEDGSCWYAGDLPISGTWQGRDQVIDGFLGTAFAHLDPDREIGVRVTNLFGEGEQVFVEWDSWATGLTGRAYDQKNSGVFTVRDGRIAEMREYSDTQHWRWALIGD</sequence>
<evidence type="ECO:0000256" key="1">
    <source>
        <dbReference type="SAM" id="MobiDB-lite"/>
    </source>
</evidence>
<reference evidence="3 4" key="1">
    <citation type="submission" date="2016-10" db="EMBL/GenBank/DDBJ databases">
        <authorList>
            <person name="de Groot N.N."/>
        </authorList>
    </citation>
    <scope>NUCLEOTIDE SEQUENCE [LARGE SCALE GENOMIC DNA]</scope>
    <source>
        <strain evidence="3 4">CGMCC 4.2023</strain>
    </source>
</reference>
<name>A0A1H6CKB8_9ACTN</name>
<dbReference type="SUPFAM" id="SSF54427">
    <property type="entry name" value="NTF2-like"/>
    <property type="match status" value="1"/>
</dbReference>
<gene>
    <name evidence="3" type="ORF">SAMN05216223_10943</name>
</gene>
<evidence type="ECO:0000313" key="3">
    <source>
        <dbReference type="EMBL" id="SEG72866.1"/>
    </source>
</evidence>
<organism evidence="3 4">
    <name type="scientific">Actinacidiphila yanglinensis</name>
    <dbReference type="NCBI Taxonomy" id="310779"/>
    <lineage>
        <taxon>Bacteria</taxon>
        <taxon>Bacillati</taxon>
        <taxon>Actinomycetota</taxon>
        <taxon>Actinomycetes</taxon>
        <taxon>Kitasatosporales</taxon>
        <taxon>Streptomycetaceae</taxon>
        <taxon>Actinacidiphila</taxon>
    </lineage>
</organism>
<dbReference type="PANTHER" id="PTHR41252:SF1">
    <property type="entry name" value="BLR2505 PROTEIN"/>
    <property type="match status" value="1"/>
</dbReference>
<dbReference type="OrthoDB" id="6657864at2"/>
<proteinExistence type="predicted"/>
<dbReference type="Gene3D" id="3.10.450.50">
    <property type="match status" value="1"/>
</dbReference>
<dbReference type="Proteomes" id="UP000236754">
    <property type="component" value="Unassembled WGS sequence"/>
</dbReference>
<dbReference type="Pfam" id="PF12680">
    <property type="entry name" value="SnoaL_2"/>
    <property type="match status" value="1"/>
</dbReference>